<protein>
    <submittedName>
        <fullName evidence="2">Uncharacterized protein</fullName>
    </submittedName>
</protein>
<dbReference type="OMA" id="HWEHAME"/>
<feature type="region of interest" description="Disordered" evidence="1">
    <location>
        <begin position="56"/>
        <end position="82"/>
    </location>
</feature>
<dbReference type="VEuPathDB" id="AmoebaDB:NF0072400"/>
<evidence type="ECO:0000313" key="2">
    <source>
        <dbReference type="EMBL" id="KAF0983556.1"/>
    </source>
</evidence>
<dbReference type="EMBL" id="VFQX01000006">
    <property type="protein sequence ID" value="KAF0983556.1"/>
    <property type="molecule type" value="Genomic_DNA"/>
</dbReference>
<accession>A0A6A5C726</accession>
<name>A0A6A5C726_NAEFO</name>
<dbReference type="VEuPathDB" id="AmoebaDB:NfTy_013560"/>
<reference evidence="2 3" key="1">
    <citation type="journal article" date="2019" name="Sci. Rep.">
        <title>Nanopore sequencing improves the draft genome of the human pathogenic amoeba Naegleria fowleri.</title>
        <authorList>
            <person name="Liechti N."/>
            <person name="Schurch N."/>
            <person name="Bruggmann R."/>
            <person name="Wittwer M."/>
        </authorList>
    </citation>
    <scope>NUCLEOTIDE SEQUENCE [LARGE SCALE GENOMIC DNA]</scope>
    <source>
        <strain evidence="2 3">ATCC 30894</strain>
    </source>
</reference>
<proteinExistence type="predicted"/>
<dbReference type="VEuPathDB" id="AmoebaDB:FDP41_010621"/>
<keyword evidence="3" id="KW-1185">Reference proteome</keyword>
<sequence length="186" mass="21660">MFSQRTSSLLARPVGLVHSHFFLKKAFAATPKQSMSLSSVIQHMNQQQTVSRKFSYNNNKQNGSAHHQGEEQQHNNNNSNHKKTDFEELDEALPEPPKREVLLAKIAGASAMFWLLYKMKEDGLILLGLEKPHWEHPMDDDESDRDDEYFDNALQEDDETIDLKLEYHLSTKESNFDKKFDMFKFK</sequence>
<feature type="compositionally biased region" description="Polar residues" evidence="1">
    <location>
        <begin position="56"/>
        <end position="65"/>
    </location>
</feature>
<gene>
    <name evidence="2" type="ORF">FDP41_010621</name>
</gene>
<dbReference type="Proteomes" id="UP000444721">
    <property type="component" value="Unassembled WGS sequence"/>
</dbReference>
<evidence type="ECO:0000313" key="3">
    <source>
        <dbReference type="Proteomes" id="UP000444721"/>
    </source>
</evidence>
<dbReference type="RefSeq" id="XP_044568269.1">
    <property type="nucleotide sequence ID" value="XM_044700940.1"/>
</dbReference>
<evidence type="ECO:0000256" key="1">
    <source>
        <dbReference type="SAM" id="MobiDB-lite"/>
    </source>
</evidence>
<organism evidence="2 3">
    <name type="scientific">Naegleria fowleri</name>
    <name type="common">Brain eating amoeba</name>
    <dbReference type="NCBI Taxonomy" id="5763"/>
    <lineage>
        <taxon>Eukaryota</taxon>
        <taxon>Discoba</taxon>
        <taxon>Heterolobosea</taxon>
        <taxon>Tetramitia</taxon>
        <taxon>Eutetramitia</taxon>
        <taxon>Vahlkampfiidae</taxon>
        <taxon>Naegleria</taxon>
    </lineage>
</organism>
<dbReference type="OrthoDB" id="531564at2759"/>
<dbReference type="AlphaFoldDB" id="A0A6A5C726"/>
<comment type="caution">
    <text evidence="2">The sequence shown here is derived from an EMBL/GenBank/DDBJ whole genome shotgun (WGS) entry which is preliminary data.</text>
</comment>
<dbReference type="GeneID" id="68117836"/>